<protein>
    <submittedName>
        <fullName evidence="3">Glucosamine--fructose-6-phosphate aminotransferase</fullName>
    </submittedName>
</protein>
<feature type="domain" description="SIS" evidence="2">
    <location>
        <begin position="196"/>
        <end position="336"/>
    </location>
</feature>
<feature type="domain" description="SIS" evidence="2">
    <location>
        <begin position="27"/>
        <end position="171"/>
    </location>
</feature>
<name>A0A5J4K2G3_9CHLR</name>
<gene>
    <name evidence="3" type="ORF">KTAU_17150</name>
</gene>
<dbReference type="Proteomes" id="UP000334820">
    <property type="component" value="Unassembled WGS sequence"/>
</dbReference>
<reference evidence="3 4" key="1">
    <citation type="journal article" date="2019" name="Int. J. Syst. Evol. Microbiol.">
        <title>Thermogemmatispora aurantia sp. nov. and Thermogemmatispora argillosa sp. nov., within the class Ktedonobacteria, and emended description of the genus Thermogemmatispora.</title>
        <authorList>
            <person name="Zheng Y."/>
            <person name="Wang C.M."/>
            <person name="Sakai Y."/>
            <person name="Abe K."/>
            <person name="Yokota A."/>
            <person name="Yabe S."/>
        </authorList>
    </citation>
    <scope>NUCLEOTIDE SEQUENCE [LARGE SCALE GENOMIC DNA]</scope>
    <source>
        <strain evidence="3 4">A1-2</strain>
    </source>
</reference>
<evidence type="ECO:0000313" key="4">
    <source>
        <dbReference type="Proteomes" id="UP000334820"/>
    </source>
</evidence>
<keyword evidence="4" id="KW-1185">Reference proteome</keyword>
<dbReference type="GO" id="GO:0008483">
    <property type="term" value="F:transaminase activity"/>
    <property type="evidence" value="ECO:0007669"/>
    <property type="project" value="UniProtKB-KW"/>
</dbReference>
<dbReference type="Gene3D" id="3.40.50.10490">
    <property type="entry name" value="Glucose-6-phosphate isomerase like protein, domain 1"/>
    <property type="match status" value="2"/>
</dbReference>
<dbReference type="PROSITE" id="PS51464">
    <property type="entry name" value="SIS"/>
    <property type="match status" value="2"/>
</dbReference>
<dbReference type="AlphaFoldDB" id="A0A5J4K2G3"/>
<comment type="caution">
    <text evidence="3">The sequence shown here is derived from an EMBL/GenBank/DDBJ whole genome shotgun (WGS) entry which is preliminary data.</text>
</comment>
<dbReference type="InterPro" id="IPR001347">
    <property type="entry name" value="SIS_dom"/>
</dbReference>
<organism evidence="3 4">
    <name type="scientific">Thermogemmatispora aurantia</name>
    <dbReference type="NCBI Taxonomy" id="2045279"/>
    <lineage>
        <taxon>Bacteria</taxon>
        <taxon>Bacillati</taxon>
        <taxon>Chloroflexota</taxon>
        <taxon>Ktedonobacteria</taxon>
        <taxon>Thermogemmatisporales</taxon>
        <taxon>Thermogemmatisporaceae</taxon>
        <taxon>Thermogemmatispora</taxon>
    </lineage>
</organism>
<dbReference type="PANTHER" id="PTHR10937">
    <property type="entry name" value="GLUCOSAMINE--FRUCTOSE-6-PHOSPHATE AMINOTRANSFERASE, ISOMERIZING"/>
    <property type="match status" value="1"/>
</dbReference>
<sequence>MSSSLLEQEIRSQPEVLARLLERERPHVEEIVTSLPPFTHVLIAARGSSDHAALYAKYVWAALAGHTIALATPSLYTLYGRPPRLDGALVVGISQSGQSPDIVAVLEEGRRQGRPTLAITNDASSPLARAADHVVALHAGAERSVAATKTYTAQLTVLALFAAAWSPESASHLTALEALPSAVAQVLAQSTDIARLAERYRYMDRCVVIGRGFNYATAFELTLKLKELTYVMANAYSSADFRHGPIATVDVGLPAILIMPRDATYSDMRELAEELQRRGAELLVISEEAEALALARTPLPLVSGVPDWLSPVTAILPGQMLALHLALTRGYNPDVPRGLQKVTLTL</sequence>
<evidence type="ECO:0000256" key="1">
    <source>
        <dbReference type="ARBA" id="ARBA00022737"/>
    </source>
</evidence>
<proteinExistence type="predicted"/>
<keyword evidence="3" id="KW-0808">Transferase</keyword>
<keyword evidence="3" id="KW-0032">Aminotransferase</keyword>
<dbReference type="CDD" id="cd05009">
    <property type="entry name" value="SIS_GlmS_GlmD_2"/>
    <property type="match status" value="1"/>
</dbReference>
<dbReference type="RefSeq" id="WP_151727891.1">
    <property type="nucleotide sequence ID" value="NZ_BKZV01000002.1"/>
</dbReference>
<dbReference type="CDD" id="cd05008">
    <property type="entry name" value="SIS_GlmS_GlmD_1"/>
    <property type="match status" value="1"/>
</dbReference>
<keyword evidence="1" id="KW-0677">Repeat</keyword>
<accession>A0A5J4K2G3</accession>
<evidence type="ECO:0000259" key="2">
    <source>
        <dbReference type="PROSITE" id="PS51464"/>
    </source>
</evidence>
<dbReference type="EMBL" id="BKZV01000002">
    <property type="protein sequence ID" value="GER83078.1"/>
    <property type="molecule type" value="Genomic_DNA"/>
</dbReference>
<dbReference type="GO" id="GO:1901135">
    <property type="term" value="P:carbohydrate derivative metabolic process"/>
    <property type="evidence" value="ECO:0007669"/>
    <property type="project" value="InterPro"/>
</dbReference>
<dbReference type="GO" id="GO:0097367">
    <property type="term" value="F:carbohydrate derivative binding"/>
    <property type="evidence" value="ECO:0007669"/>
    <property type="project" value="InterPro"/>
</dbReference>
<dbReference type="InterPro" id="IPR046348">
    <property type="entry name" value="SIS_dom_sf"/>
</dbReference>
<evidence type="ECO:0000313" key="3">
    <source>
        <dbReference type="EMBL" id="GER83078.1"/>
    </source>
</evidence>
<dbReference type="InterPro" id="IPR035490">
    <property type="entry name" value="GlmS/FrlB_SIS"/>
</dbReference>
<dbReference type="PANTHER" id="PTHR10937:SF8">
    <property type="entry name" value="AMINOTRANSFERASE-RELATED"/>
    <property type="match status" value="1"/>
</dbReference>
<dbReference type="SUPFAM" id="SSF53697">
    <property type="entry name" value="SIS domain"/>
    <property type="match status" value="1"/>
</dbReference>
<dbReference type="InterPro" id="IPR035466">
    <property type="entry name" value="GlmS/AgaS_SIS"/>
</dbReference>
<dbReference type="Pfam" id="PF01380">
    <property type="entry name" value="SIS"/>
    <property type="match status" value="2"/>
</dbReference>